<dbReference type="Proteomes" id="UP000675781">
    <property type="component" value="Unassembled WGS sequence"/>
</dbReference>
<sequence length="79" mass="8517">MSTHERDPFQEDPQPSFVEVDAVDLEAAWEGEGGHKAVCPGCEVEPKGRFAEKGTSTGRDWVAFAPCGHVAVLAGWAVY</sequence>
<organism evidence="1 2">
    <name type="scientific">Actinospica durhamensis</name>
    <dbReference type="NCBI Taxonomy" id="1508375"/>
    <lineage>
        <taxon>Bacteria</taxon>
        <taxon>Bacillati</taxon>
        <taxon>Actinomycetota</taxon>
        <taxon>Actinomycetes</taxon>
        <taxon>Catenulisporales</taxon>
        <taxon>Actinospicaceae</taxon>
        <taxon>Actinospica</taxon>
    </lineage>
</organism>
<dbReference type="AlphaFoldDB" id="A0A941ETF8"/>
<proteinExistence type="predicted"/>
<accession>A0A941ETF8</accession>
<protein>
    <submittedName>
        <fullName evidence="1">Uncharacterized protein</fullName>
    </submittedName>
</protein>
<dbReference type="RefSeq" id="WP_212532502.1">
    <property type="nucleotide sequence ID" value="NZ_JAGSOG010000252.1"/>
</dbReference>
<name>A0A941ETF8_9ACTN</name>
<keyword evidence="2" id="KW-1185">Reference proteome</keyword>
<gene>
    <name evidence="1" type="ORF">KDL01_32505</name>
</gene>
<comment type="caution">
    <text evidence="1">The sequence shown here is derived from an EMBL/GenBank/DDBJ whole genome shotgun (WGS) entry which is preliminary data.</text>
</comment>
<dbReference type="EMBL" id="JAGSOG010000252">
    <property type="protein sequence ID" value="MBR7838040.1"/>
    <property type="molecule type" value="Genomic_DNA"/>
</dbReference>
<reference evidence="1" key="1">
    <citation type="submission" date="2021-04" db="EMBL/GenBank/DDBJ databases">
        <title>Genome based classification of Actinospica acidithermotolerans sp. nov., an actinobacterium isolated from an Indonesian hot spring.</title>
        <authorList>
            <person name="Kusuma A.B."/>
            <person name="Putra K.E."/>
            <person name="Nafisah S."/>
            <person name="Loh J."/>
            <person name="Nouioui I."/>
            <person name="Goodfellow M."/>
        </authorList>
    </citation>
    <scope>NUCLEOTIDE SEQUENCE</scope>
    <source>
        <strain evidence="1">CSCA 57</strain>
    </source>
</reference>
<evidence type="ECO:0000313" key="1">
    <source>
        <dbReference type="EMBL" id="MBR7838040.1"/>
    </source>
</evidence>
<evidence type="ECO:0000313" key="2">
    <source>
        <dbReference type="Proteomes" id="UP000675781"/>
    </source>
</evidence>